<evidence type="ECO:0000313" key="2">
    <source>
        <dbReference type="Proteomes" id="UP000216475"/>
    </source>
</evidence>
<dbReference type="AlphaFoldDB" id="A0A268HD39"/>
<sequence>MEEIDLHSLGLRVAVQQKEKKGCVYFAVSKINDGIELLESGKLTIPSSMIVPEQLAYIRTNLLSIINKFDIEYAGLRITEGISKTFIPFRLNIEGVVQELFANSSIVNYELLTLVKLAKFLETDTDTVKDIVNGKETLEGFDEDLWSKFNKEEKEAILSSITTLIAQEVSV</sequence>
<gene>
    <name evidence="1" type="ORF">CHI12_09505</name>
</gene>
<protein>
    <submittedName>
        <fullName evidence="1">Uncharacterized protein</fullName>
    </submittedName>
</protein>
<accession>A0A268HD39</accession>
<dbReference type="Proteomes" id="UP000216475">
    <property type="component" value="Unassembled WGS sequence"/>
</dbReference>
<name>A0A268HD39_9BACI</name>
<reference evidence="1 2" key="1">
    <citation type="submission" date="2017-07" db="EMBL/GenBank/DDBJ databases">
        <title>Isolation and whole genome analysis of endospore-forming bacteria from heroin.</title>
        <authorList>
            <person name="Kalinowski J."/>
            <person name="Ahrens B."/>
            <person name="Al-Dilaimi A."/>
            <person name="Winkler A."/>
            <person name="Wibberg D."/>
            <person name="Schleenbecker U."/>
            <person name="Ruckert C."/>
            <person name="Wolfel R."/>
            <person name="Grass G."/>
        </authorList>
    </citation>
    <scope>NUCLEOTIDE SEQUENCE [LARGE SCALE GENOMIC DNA]</scope>
    <source>
        <strain evidence="1 2">7509</strain>
    </source>
</reference>
<organism evidence="1 2">
    <name type="scientific">Terribacillus saccharophilus</name>
    <dbReference type="NCBI Taxonomy" id="361277"/>
    <lineage>
        <taxon>Bacteria</taxon>
        <taxon>Bacillati</taxon>
        <taxon>Bacillota</taxon>
        <taxon>Bacilli</taxon>
        <taxon>Bacillales</taxon>
        <taxon>Bacillaceae</taxon>
        <taxon>Terribacillus</taxon>
    </lineage>
</organism>
<dbReference type="EMBL" id="NPBH01000037">
    <property type="protein sequence ID" value="PAE07793.1"/>
    <property type="molecule type" value="Genomic_DNA"/>
</dbReference>
<proteinExistence type="predicted"/>
<evidence type="ECO:0000313" key="1">
    <source>
        <dbReference type="EMBL" id="PAE07793.1"/>
    </source>
</evidence>
<comment type="caution">
    <text evidence="1">The sequence shown here is derived from an EMBL/GenBank/DDBJ whole genome shotgun (WGS) entry which is preliminary data.</text>
</comment>